<feature type="compositionally biased region" description="Basic residues" evidence="2">
    <location>
        <begin position="484"/>
        <end position="499"/>
    </location>
</feature>
<feature type="compositionally biased region" description="Basic and acidic residues" evidence="2">
    <location>
        <begin position="551"/>
        <end position="583"/>
    </location>
</feature>
<name>A0ABP1QIS5_9HEXA</name>
<accession>A0ABP1QIS5</accession>
<dbReference type="InterPro" id="IPR056852">
    <property type="entry name" value="AK17A/B"/>
</dbReference>
<feature type="region of interest" description="Disordered" evidence="2">
    <location>
        <begin position="714"/>
        <end position="733"/>
    </location>
</feature>
<evidence type="ECO:0000256" key="2">
    <source>
        <dbReference type="SAM" id="MobiDB-lite"/>
    </source>
</evidence>
<gene>
    <name evidence="3" type="ORF">ODALV1_LOCUS10621</name>
</gene>
<reference evidence="3 4" key="1">
    <citation type="submission" date="2024-08" db="EMBL/GenBank/DDBJ databases">
        <authorList>
            <person name="Cucini C."/>
            <person name="Frati F."/>
        </authorList>
    </citation>
    <scope>NUCLEOTIDE SEQUENCE [LARGE SCALE GENOMIC DNA]</scope>
</reference>
<dbReference type="Pfam" id="PF25015">
    <property type="entry name" value="RBD_AKAP-17A"/>
    <property type="match status" value="1"/>
</dbReference>
<organism evidence="3 4">
    <name type="scientific">Orchesella dallaii</name>
    <dbReference type="NCBI Taxonomy" id="48710"/>
    <lineage>
        <taxon>Eukaryota</taxon>
        <taxon>Metazoa</taxon>
        <taxon>Ecdysozoa</taxon>
        <taxon>Arthropoda</taxon>
        <taxon>Hexapoda</taxon>
        <taxon>Collembola</taxon>
        <taxon>Entomobryomorpha</taxon>
        <taxon>Entomobryoidea</taxon>
        <taxon>Orchesellidae</taxon>
        <taxon>Orchesellinae</taxon>
        <taxon>Orchesella</taxon>
    </lineage>
</organism>
<proteinExistence type="predicted"/>
<feature type="compositionally biased region" description="Basic and acidic residues" evidence="2">
    <location>
        <begin position="426"/>
        <end position="436"/>
    </location>
</feature>
<feature type="compositionally biased region" description="Basic and acidic residues" evidence="2">
    <location>
        <begin position="517"/>
        <end position="533"/>
    </location>
</feature>
<feature type="region of interest" description="Disordered" evidence="2">
    <location>
        <begin position="392"/>
        <end position="615"/>
    </location>
</feature>
<dbReference type="PANTHER" id="PTHR12484">
    <property type="entry name" value="B-LYMPHOCYTE ANTIGEN-RELATED"/>
    <property type="match status" value="1"/>
</dbReference>
<feature type="compositionally biased region" description="Basic and acidic residues" evidence="2">
    <location>
        <begin position="722"/>
        <end position="733"/>
    </location>
</feature>
<feature type="coiled-coil region" evidence="1">
    <location>
        <begin position="293"/>
        <end position="323"/>
    </location>
</feature>
<sequence>MIPVHQCEDNSDTIPLFPVKGLFFKPISRIHVSVHYPQLKQSLPKGGKTVSSWEIMEKLKALLAPDKFISIRVVKNTLEFIRFEGDLENRNVMKSIMGRLEGKSMKITGFKEPMKIRVAEAKIPFPSKYDWDSFFRDAKNMNEMKPGERPDTIHLQNLPCKWFSDHPLDEKPIPSEKLFRRIWETFGDVRSIDIPIADPYRTQMQSSIAGIKTFTFSSDSVFEAYVQYRDYMNFVRAMDALRGCYIFFEETNKYWVANVKVDFDKSKHLGEESIRKRRIERERLIEKDKQEKMTATLSKLEEKEKSRKEIEEKKKETDKNQAKLDYKIALEERKYMIAQRKLEAIRLMDFLFERLKKKLKEPKQNKHKDKNSDRHEKIMGRYKELQEAKLEEQHKKLKKFHKSKKRDRTSSRHKSGNDSYEEDSELPNHESKDRARSRSWSPNRRLSRSRSRSRQRSRSRSKSRSRSRSHSRSRSRTRSESHSRPRSRSRSRSLSKGRNRSSSTRVRSRSRSRSQNHMRDDYRKSEFEKHGNNDRYNLPRNRNDTYYNDAGPDHGRDYHNREYDRSRGREQNYDSEQYHRGHNYDNSGRGRGFPHRGRPFNHGRGDGSFRPYRGRGRGSFPSRYLGDWELHDNPHGPGPMAEPNSSYRPPEEYFRGRGRGNFRGRGRGFQSHPQAYQNNRHESQQHRYYDGQTVHRDFTYLKELDRAYEKYFKSITSSSKNDNSHEEGRSPGP</sequence>
<evidence type="ECO:0000313" key="3">
    <source>
        <dbReference type="EMBL" id="CAL8100743.1"/>
    </source>
</evidence>
<dbReference type="PANTHER" id="PTHR12484:SF4">
    <property type="entry name" value="A-KINASE ANCHOR PROTEIN 17A"/>
    <property type="match status" value="1"/>
</dbReference>
<feature type="compositionally biased region" description="Basic residues" evidence="2">
    <location>
        <begin position="395"/>
        <end position="414"/>
    </location>
</feature>
<evidence type="ECO:0000313" key="4">
    <source>
        <dbReference type="Proteomes" id="UP001642540"/>
    </source>
</evidence>
<keyword evidence="4" id="KW-1185">Reference proteome</keyword>
<keyword evidence="1" id="KW-0175">Coiled coil</keyword>
<protein>
    <recommendedName>
        <fullName evidence="5">A-kinase anchor protein 17A</fullName>
    </recommendedName>
</protein>
<evidence type="ECO:0008006" key="5">
    <source>
        <dbReference type="Google" id="ProtNLM"/>
    </source>
</evidence>
<feature type="compositionally biased region" description="Basic residues" evidence="2">
    <location>
        <begin position="445"/>
        <end position="476"/>
    </location>
</feature>
<evidence type="ECO:0000256" key="1">
    <source>
        <dbReference type="SAM" id="Coils"/>
    </source>
</evidence>
<feature type="compositionally biased region" description="Basic residues" evidence="2">
    <location>
        <begin position="506"/>
        <end position="516"/>
    </location>
</feature>
<comment type="caution">
    <text evidence="3">The sequence shown here is derived from an EMBL/GenBank/DDBJ whole genome shotgun (WGS) entry which is preliminary data.</text>
</comment>
<dbReference type="EMBL" id="CAXLJM020000033">
    <property type="protein sequence ID" value="CAL8100743.1"/>
    <property type="molecule type" value="Genomic_DNA"/>
</dbReference>
<dbReference type="Proteomes" id="UP001642540">
    <property type="component" value="Unassembled WGS sequence"/>
</dbReference>
<feature type="compositionally biased region" description="Basic residues" evidence="2">
    <location>
        <begin position="592"/>
        <end position="601"/>
    </location>
</feature>